<feature type="coiled-coil region" evidence="1">
    <location>
        <begin position="709"/>
        <end position="841"/>
    </location>
</feature>
<reference evidence="3 4" key="1">
    <citation type="submission" date="2017-06" db="EMBL/GenBank/DDBJ databases">
        <title>the draft geome sequence of Illustriluteabacillus marina B3227.</title>
        <authorList>
            <person name="He R.-H."/>
            <person name="Du Z.-J."/>
        </authorList>
    </citation>
    <scope>NUCLEOTIDE SEQUENCE [LARGE SCALE GENOMIC DNA]</scope>
    <source>
        <strain evidence="3 4">B3227</strain>
    </source>
</reference>
<dbReference type="EMBL" id="PJNH01000001">
    <property type="protein sequence ID" value="PKR79183.1"/>
    <property type="molecule type" value="Genomic_DNA"/>
</dbReference>
<comment type="caution">
    <text evidence="3">The sequence shown here is derived from an EMBL/GenBank/DDBJ whole genome shotgun (WGS) entry which is preliminary data.</text>
</comment>
<dbReference type="PANTHER" id="PTHR43941">
    <property type="entry name" value="STRUCTURAL MAINTENANCE OF CHROMOSOMES PROTEIN 2"/>
    <property type="match status" value="1"/>
</dbReference>
<dbReference type="GO" id="GO:0000793">
    <property type="term" value="C:condensed chromosome"/>
    <property type="evidence" value="ECO:0007669"/>
    <property type="project" value="TreeGrafter"/>
</dbReference>
<dbReference type="GO" id="GO:0000785">
    <property type="term" value="C:chromatin"/>
    <property type="evidence" value="ECO:0007669"/>
    <property type="project" value="TreeGrafter"/>
</dbReference>
<gene>
    <name evidence="3" type="ORF">CEY16_05400</name>
</gene>
<feature type="coiled-coil region" evidence="1">
    <location>
        <begin position="44"/>
        <end position="141"/>
    </location>
</feature>
<accession>A0A2I0QXW6</accession>
<dbReference type="OrthoDB" id="28713at2"/>
<dbReference type="GO" id="GO:0000796">
    <property type="term" value="C:condensin complex"/>
    <property type="evidence" value="ECO:0007669"/>
    <property type="project" value="TreeGrafter"/>
</dbReference>
<evidence type="ECO:0000259" key="2">
    <source>
        <dbReference type="Pfam" id="PF10145"/>
    </source>
</evidence>
<organism evidence="3 4">
    <name type="scientific">Halalkalibacillus sediminis</name>
    <dbReference type="NCBI Taxonomy" id="2018042"/>
    <lineage>
        <taxon>Bacteria</taxon>
        <taxon>Bacillati</taxon>
        <taxon>Bacillota</taxon>
        <taxon>Bacilli</taxon>
        <taxon>Bacillales</taxon>
        <taxon>Bacillaceae</taxon>
        <taxon>Halalkalibacillus</taxon>
    </lineage>
</organism>
<proteinExistence type="predicted"/>
<dbReference type="GO" id="GO:0003682">
    <property type="term" value="F:chromatin binding"/>
    <property type="evidence" value="ECO:0007669"/>
    <property type="project" value="TreeGrafter"/>
</dbReference>
<dbReference type="Pfam" id="PF10145">
    <property type="entry name" value="PhageMin_Tail"/>
    <property type="match status" value="1"/>
</dbReference>
<dbReference type="InterPro" id="IPR010090">
    <property type="entry name" value="Phage_tape_meas"/>
</dbReference>
<dbReference type="Proteomes" id="UP000243524">
    <property type="component" value="Unassembled WGS sequence"/>
</dbReference>
<feature type="coiled-coil region" evidence="1">
    <location>
        <begin position="590"/>
        <end position="620"/>
    </location>
</feature>
<dbReference type="PANTHER" id="PTHR43941:SF1">
    <property type="entry name" value="STRUCTURAL MAINTENANCE OF CHROMOSOMES PROTEIN 2"/>
    <property type="match status" value="1"/>
</dbReference>
<sequence>MVQRVEGLSIDLDLNTAGLNRGLKGAKDQLKTVNSEMKSNMSAFDRGDRTIEKYEKRLQGLNKKLQAQERVTSEARKEYDRMVEANGKGSKEAEKAMREYNHQAAALNNLDRYVNNATDELHQMRQEQERANSSLAKLEKRVDKTADGFMNAGKALSTGITLPLSGAGLFMGNLADDFDRSAGRIEARLGVTAERAEELNDVAEELWVDAFGQDMNEVSETLSLIAQNMQDLSDVELKTVTKQAFILRDTFQYDFNESVRAARSLIENFGVDGTKAFDYLTRAAQEGGDFAQDLLDTISEYSVQFSDAGFSIDGMFNTLIQGAQNGAFNLDKVGDAVKEFQVRATDGTDATAEGFEAIGLEADDMAKKMAKGGDSAQDAFAVTVSALANMEDEVERNQAGVALFGTMWEDVREKVILSLDPATDMLGEVEGATEKAGDALYDNFGTHATAMWRDFQDDLEPAGEILLDLGEDILPSIADSVTDLTEAFADLSSETQENIVKIGGLVAVAGPAGFALVGVAKGATTLIGAGKGLFSLLGKARGVGLLGRIAGLGLSGPVGWGIAGLGALGATVGYLTKDKEKLNEVSLETVEKMQKEINKTDNLIAQFEELEEKNKLTKDEMLRYMDVLDDLSSTSAPDKVKDLKDEQQRLLKKSEMTNGEMEEFLGLNDKIIEKAPNTAKAISEEGNAYADNLKALKELNAEKRKEMLAEAETELLEGLRNEKALLEAQTELENELTIAKQKRGTFQEKYNGLLTKSTEYQNRENTLNQELQSLLNQGYDKQSKIVQEKVKEIARTKDNILANEKELEQAEEKLSDQKSLVDGKEDELQKTNSQLKKMDNLKYKYEALILSELDLNAEKGQGIIAVNRELLALDKKEQKLEEHLRTGQLTNQQYREGKDEISKQRSRLRDAKGELQEINRLAAETTYEKDLYFRTHPSISSINREIAADVTKRVNLSYNAPDPGYQRLAYAEGTSFHPGGEFLAGEKGIEIGMMGNKAELLGLGIYNRPAGYKVFPHDESMKILSAINNIPGYATGARTDTDLNRVMNNITGQQLQGEATVFVNVVNEMDGEELSRRTYKTTAEFIERDQERGEQFAG</sequence>
<dbReference type="AlphaFoldDB" id="A0A2I0QXW6"/>
<dbReference type="RefSeq" id="WP_101330927.1">
    <property type="nucleotide sequence ID" value="NZ_PJNH01000001.1"/>
</dbReference>
<name>A0A2I0QXW6_9BACI</name>
<evidence type="ECO:0000313" key="4">
    <source>
        <dbReference type="Proteomes" id="UP000243524"/>
    </source>
</evidence>
<protein>
    <recommendedName>
        <fullName evidence="2">Phage tail tape measure protein domain-containing protein</fullName>
    </recommendedName>
</protein>
<evidence type="ECO:0000313" key="3">
    <source>
        <dbReference type="EMBL" id="PKR79183.1"/>
    </source>
</evidence>
<feature type="domain" description="Phage tail tape measure protein" evidence="2">
    <location>
        <begin position="209"/>
        <end position="405"/>
    </location>
</feature>
<keyword evidence="1" id="KW-0175">Coiled coil</keyword>
<evidence type="ECO:0000256" key="1">
    <source>
        <dbReference type="SAM" id="Coils"/>
    </source>
</evidence>
<keyword evidence="4" id="KW-1185">Reference proteome</keyword>